<dbReference type="Gene3D" id="3.20.200.10">
    <property type="entry name" value="MHCK/EF2 kinase"/>
    <property type="match status" value="1"/>
</dbReference>
<evidence type="ECO:0000313" key="9">
    <source>
        <dbReference type="Proteomes" id="UP001519460"/>
    </source>
</evidence>
<dbReference type="CDD" id="cd04515">
    <property type="entry name" value="Alpha_kinase"/>
    <property type="match status" value="1"/>
</dbReference>
<feature type="compositionally biased region" description="Basic and acidic residues" evidence="6">
    <location>
        <begin position="336"/>
        <end position="351"/>
    </location>
</feature>
<dbReference type="Proteomes" id="UP001519460">
    <property type="component" value="Unassembled WGS sequence"/>
</dbReference>
<dbReference type="PANTHER" id="PTHR45992:SF11">
    <property type="entry name" value="ALPHA-TYPE PROTEIN KINASE DOMAIN-CONTAINING PROTEIN"/>
    <property type="match status" value="1"/>
</dbReference>
<sequence length="392" mass="43663">MPPGIFNQKRLTLPSPINMSVRLFHLKNETNSSCPDLKGQNYRASFHTRSSAKGPRKKIYRAHLEGDGPRKGEHAVVKVFRQAPGTEAMCDAEMSKHVLARKLARKFNKMVPDVSDKGESSQFPKYFKILPHVLIFREASPGDRIRRSHIIMDNVIAFTMPLKSTVDKVGMGNYLFHHSRQLDKCEWVLIEENLVVDQQYQLFLRKNGDRAGKDPTSLDAFVHFTYLESGQKYVLCGFQGVYSDDAGYKLTTPCIHSLDQRFGPTDKGLNGIQTAFSKHKCNNLCYNWPKPDEVDENEAERMEVSSENESGDDSRSSDECEGAISTDSTVAFGMDHLNDHNVSDEDSEKSSADSVDGKSPNGSLVNGGASAKSNRKFVTGEKANAGFVNGEN</sequence>
<dbReference type="EMBL" id="JACVVK020000011">
    <property type="protein sequence ID" value="KAK7505393.1"/>
    <property type="molecule type" value="Genomic_DNA"/>
</dbReference>
<dbReference type="SUPFAM" id="SSF56112">
    <property type="entry name" value="Protein kinase-like (PK-like)"/>
    <property type="match status" value="1"/>
</dbReference>
<gene>
    <name evidence="8" type="ORF">BaRGS_00003555</name>
</gene>
<feature type="domain" description="Alpha-type protein kinase" evidence="7">
    <location>
        <begin position="27"/>
        <end position="299"/>
    </location>
</feature>
<evidence type="ECO:0000313" key="8">
    <source>
        <dbReference type="EMBL" id="KAK7505393.1"/>
    </source>
</evidence>
<dbReference type="PROSITE" id="PS51158">
    <property type="entry name" value="ALPHA_KINASE"/>
    <property type="match status" value="1"/>
</dbReference>
<dbReference type="InterPro" id="IPR004166">
    <property type="entry name" value="a-kinase_dom"/>
</dbReference>
<keyword evidence="4" id="KW-0418">Kinase</keyword>
<dbReference type="SMART" id="SM00811">
    <property type="entry name" value="Alpha_kinase"/>
    <property type="match status" value="1"/>
</dbReference>
<protein>
    <recommendedName>
        <fullName evidence="7">Alpha-type protein kinase domain-containing protein</fullName>
    </recommendedName>
</protein>
<keyword evidence="9" id="KW-1185">Reference proteome</keyword>
<keyword evidence="3" id="KW-0547">Nucleotide-binding</keyword>
<organism evidence="8 9">
    <name type="scientific">Batillaria attramentaria</name>
    <dbReference type="NCBI Taxonomy" id="370345"/>
    <lineage>
        <taxon>Eukaryota</taxon>
        <taxon>Metazoa</taxon>
        <taxon>Spiralia</taxon>
        <taxon>Lophotrochozoa</taxon>
        <taxon>Mollusca</taxon>
        <taxon>Gastropoda</taxon>
        <taxon>Caenogastropoda</taxon>
        <taxon>Sorbeoconcha</taxon>
        <taxon>Cerithioidea</taxon>
        <taxon>Batillariidae</taxon>
        <taxon>Batillaria</taxon>
    </lineage>
</organism>
<dbReference type="InterPro" id="IPR051852">
    <property type="entry name" value="Alpha-type_PK"/>
</dbReference>
<name>A0ABD0M1X4_9CAEN</name>
<dbReference type="GO" id="GO:0004674">
    <property type="term" value="F:protein serine/threonine kinase activity"/>
    <property type="evidence" value="ECO:0007669"/>
    <property type="project" value="UniProtKB-KW"/>
</dbReference>
<keyword evidence="5" id="KW-0067">ATP-binding</keyword>
<dbReference type="Pfam" id="PF02816">
    <property type="entry name" value="Alpha_kinase"/>
    <property type="match status" value="1"/>
</dbReference>
<evidence type="ECO:0000259" key="7">
    <source>
        <dbReference type="PROSITE" id="PS51158"/>
    </source>
</evidence>
<proteinExistence type="predicted"/>
<keyword evidence="1" id="KW-0723">Serine/threonine-protein kinase</keyword>
<dbReference type="PANTHER" id="PTHR45992">
    <property type="entry name" value="EUKARYOTIC ELONGATION FACTOR 2 KINASE-RELATED"/>
    <property type="match status" value="1"/>
</dbReference>
<accession>A0ABD0M1X4</accession>
<dbReference type="InterPro" id="IPR011009">
    <property type="entry name" value="Kinase-like_dom_sf"/>
</dbReference>
<evidence type="ECO:0000256" key="2">
    <source>
        <dbReference type="ARBA" id="ARBA00022679"/>
    </source>
</evidence>
<evidence type="ECO:0000256" key="1">
    <source>
        <dbReference type="ARBA" id="ARBA00022527"/>
    </source>
</evidence>
<evidence type="ECO:0000256" key="3">
    <source>
        <dbReference type="ARBA" id="ARBA00022741"/>
    </source>
</evidence>
<evidence type="ECO:0000256" key="5">
    <source>
        <dbReference type="ARBA" id="ARBA00022840"/>
    </source>
</evidence>
<reference evidence="8 9" key="1">
    <citation type="journal article" date="2023" name="Sci. Data">
        <title>Genome assembly of the Korean intertidal mud-creeper Batillaria attramentaria.</title>
        <authorList>
            <person name="Patra A.K."/>
            <person name="Ho P.T."/>
            <person name="Jun S."/>
            <person name="Lee S.J."/>
            <person name="Kim Y."/>
            <person name="Won Y.J."/>
        </authorList>
    </citation>
    <scope>NUCLEOTIDE SEQUENCE [LARGE SCALE GENOMIC DNA]</scope>
    <source>
        <strain evidence="8">Wonlab-2016</strain>
    </source>
</reference>
<comment type="caution">
    <text evidence="8">The sequence shown here is derived from an EMBL/GenBank/DDBJ whole genome shotgun (WGS) entry which is preliminary data.</text>
</comment>
<evidence type="ECO:0000256" key="6">
    <source>
        <dbReference type="SAM" id="MobiDB-lite"/>
    </source>
</evidence>
<feature type="region of interest" description="Disordered" evidence="6">
    <location>
        <begin position="296"/>
        <end position="392"/>
    </location>
</feature>
<keyword evidence="2" id="KW-0808">Transferase</keyword>
<dbReference type="GO" id="GO:0005524">
    <property type="term" value="F:ATP binding"/>
    <property type="evidence" value="ECO:0007669"/>
    <property type="project" value="UniProtKB-KW"/>
</dbReference>
<dbReference type="AlphaFoldDB" id="A0ABD0M1X4"/>
<evidence type="ECO:0000256" key="4">
    <source>
        <dbReference type="ARBA" id="ARBA00022777"/>
    </source>
</evidence>